<dbReference type="InterPro" id="IPR004495">
    <property type="entry name" value="Met-tRNA-synth_bsu_C"/>
</dbReference>
<feature type="domain" description="TRNA-binding" evidence="14">
    <location>
        <begin position="530"/>
        <end position="630"/>
    </location>
</feature>
<dbReference type="PRINTS" id="PR01041">
    <property type="entry name" value="TRNASYNTHMET"/>
</dbReference>
<evidence type="ECO:0000256" key="13">
    <source>
        <dbReference type="HAMAP-Rule" id="MF_01228"/>
    </source>
</evidence>
<evidence type="ECO:0000313" key="15">
    <source>
        <dbReference type="EMBL" id="SNZ03097.1"/>
    </source>
</evidence>
<protein>
    <recommendedName>
        <fullName evidence="13">Methionine--tRNA ligase</fullName>
        <ecNumber evidence="13">6.1.1.10</ecNumber>
    </recommendedName>
    <alternativeName>
        <fullName evidence="13">Methionyl-tRNA synthetase</fullName>
        <shortName evidence="13">MetRS</shortName>
    </alternativeName>
</protein>
<evidence type="ECO:0000313" key="16">
    <source>
        <dbReference type="Proteomes" id="UP000219036"/>
    </source>
</evidence>
<dbReference type="SUPFAM" id="SSF50249">
    <property type="entry name" value="Nucleic acid-binding proteins"/>
    <property type="match status" value="1"/>
</dbReference>
<evidence type="ECO:0000256" key="11">
    <source>
        <dbReference type="ARBA" id="ARBA00023146"/>
    </source>
</evidence>
<keyword evidence="4 13" id="KW-0963">Cytoplasm</keyword>
<dbReference type="GO" id="GO:0005524">
    <property type="term" value="F:ATP binding"/>
    <property type="evidence" value="ECO:0007669"/>
    <property type="project" value="UniProtKB-UniRule"/>
</dbReference>
<evidence type="ECO:0000256" key="7">
    <source>
        <dbReference type="ARBA" id="ARBA00022741"/>
    </source>
</evidence>
<dbReference type="GO" id="GO:0000049">
    <property type="term" value="F:tRNA binding"/>
    <property type="evidence" value="ECO:0007669"/>
    <property type="project" value="UniProtKB-UniRule"/>
</dbReference>
<dbReference type="InterPro" id="IPR002547">
    <property type="entry name" value="tRNA-bd_dom"/>
</dbReference>
<comment type="caution">
    <text evidence="13">Lacks conserved residue(s) required for the propagation of feature annotation.</text>
</comment>
<evidence type="ECO:0000256" key="4">
    <source>
        <dbReference type="ARBA" id="ARBA00022490"/>
    </source>
</evidence>
<dbReference type="GO" id="GO:0046872">
    <property type="term" value="F:metal ion binding"/>
    <property type="evidence" value="ECO:0007669"/>
    <property type="project" value="UniProtKB-KW"/>
</dbReference>
<dbReference type="PANTHER" id="PTHR43326">
    <property type="entry name" value="METHIONYL-TRNA SYNTHETASE"/>
    <property type="match status" value="1"/>
</dbReference>
<dbReference type="CDD" id="cd00814">
    <property type="entry name" value="MetRS_core"/>
    <property type="match status" value="1"/>
</dbReference>
<dbReference type="SUPFAM" id="SSF47323">
    <property type="entry name" value="Anticodon-binding domain of a subclass of class I aminoacyl-tRNA synthetases"/>
    <property type="match status" value="1"/>
</dbReference>
<feature type="short sequence motif" description="'HIGH' region" evidence="13">
    <location>
        <begin position="13"/>
        <end position="23"/>
    </location>
</feature>
<dbReference type="AlphaFoldDB" id="A0A285N2R8"/>
<dbReference type="InterPro" id="IPR014729">
    <property type="entry name" value="Rossmann-like_a/b/a_fold"/>
</dbReference>
<feature type="binding site" evidence="13">
    <location>
        <position position="131"/>
    </location>
    <ligand>
        <name>Zn(2+)</name>
        <dbReference type="ChEBI" id="CHEBI:29105"/>
    </ligand>
</feature>
<gene>
    <name evidence="13" type="primary">metG</name>
    <name evidence="15" type="ORF">SAMN06265182_0292</name>
</gene>
<dbReference type="InterPro" id="IPR041872">
    <property type="entry name" value="Anticodon_Met"/>
</dbReference>
<dbReference type="InterPro" id="IPR023457">
    <property type="entry name" value="Met-tRNA_synth_2"/>
</dbReference>
<dbReference type="EC" id="6.1.1.10" evidence="13"/>
<feature type="binding site" evidence="13">
    <location>
        <position position="150"/>
    </location>
    <ligand>
        <name>Zn(2+)</name>
        <dbReference type="ChEBI" id="CHEBI:29105"/>
    </ligand>
</feature>
<dbReference type="GO" id="GO:0006431">
    <property type="term" value="P:methionyl-tRNA aminoacylation"/>
    <property type="evidence" value="ECO:0007669"/>
    <property type="project" value="UniProtKB-UniRule"/>
</dbReference>
<evidence type="ECO:0000256" key="1">
    <source>
        <dbReference type="ARBA" id="ARBA00003314"/>
    </source>
</evidence>
<evidence type="ECO:0000256" key="8">
    <source>
        <dbReference type="ARBA" id="ARBA00022840"/>
    </source>
</evidence>
<dbReference type="NCBIfam" id="TIGR00398">
    <property type="entry name" value="metG"/>
    <property type="match status" value="1"/>
</dbReference>
<dbReference type="SUPFAM" id="SSF52374">
    <property type="entry name" value="Nucleotidylyl transferase"/>
    <property type="match status" value="1"/>
</dbReference>
<dbReference type="NCBIfam" id="NF008900">
    <property type="entry name" value="PRK12267.1"/>
    <property type="match status" value="1"/>
</dbReference>
<dbReference type="PROSITE" id="PS50886">
    <property type="entry name" value="TRBD"/>
    <property type="match status" value="1"/>
</dbReference>
<keyword evidence="9 13" id="KW-0694">RNA-binding</keyword>
<comment type="catalytic activity">
    <reaction evidence="12 13">
        <text>tRNA(Met) + L-methionine + ATP = L-methionyl-tRNA(Met) + AMP + diphosphate</text>
        <dbReference type="Rhea" id="RHEA:13481"/>
        <dbReference type="Rhea" id="RHEA-COMP:9667"/>
        <dbReference type="Rhea" id="RHEA-COMP:9698"/>
        <dbReference type="ChEBI" id="CHEBI:30616"/>
        <dbReference type="ChEBI" id="CHEBI:33019"/>
        <dbReference type="ChEBI" id="CHEBI:57844"/>
        <dbReference type="ChEBI" id="CHEBI:78442"/>
        <dbReference type="ChEBI" id="CHEBI:78530"/>
        <dbReference type="ChEBI" id="CHEBI:456215"/>
        <dbReference type="EC" id="6.1.1.10"/>
    </reaction>
</comment>
<evidence type="ECO:0000256" key="12">
    <source>
        <dbReference type="ARBA" id="ARBA00047364"/>
    </source>
</evidence>
<dbReference type="Gene3D" id="3.40.50.620">
    <property type="entry name" value="HUPs"/>
    <property type="match status" value="1"/>
</dbReference>
<dbReference type="InterPro" id="IPR033911">
    <property type="entry name" value="MetRS_core"/>
</dbReference>
<reference evidence="16" key="1">
    <citation type="submission" date="2017-09" db="EMBL/GenBank/DDBJ databases">
        <authorList>
            <person name="Varghese N."/>
            <person name="Submissions S."/>
        </authorList>
    </citation>
    <scope>NUCLEOTIDE SEQUENCE [LARGE SCALE GENOMIC DNA]</scope>
    <source>
        <strain evidence="16">DSM 15103</strain>
    </source>
</reference>
<dbReference type="GO" id="GO:0005737">
    <property type="term" value="C:cytoplasm"/>
    <property type="evidence" value="ECO:0007669"/>
    <property type="project" value="UniProtKB-SubCell"/>
</dbReference>
<evidence type="ECO:0000259" key="14">
    <source>
        <dbReference type="PROSITE" id="PS50886"/>
    </source>
</evidence>
<evidence type="ECO:0000256" key="10">
    <source>
        <dbReference type="ARBA" id="ARBA00022917"/>
    </source>
</evidence>
<keyword evidence="7 13" id="KW-0547">Nucleotide-binding</keyword>
<dbReference type="Gene3D" id="1.10.730.10">
    <property type="entry name" value="Isoleucyl-tRNA Synthetase, Domain 1"/>
    <property type="match status" value="1"/>
</dbReference>
<dbReference type="Gene3D" id="2.40.50.140">
    <property type="entry name" value="Nucleic acid-binding proteins"/>
    <property type="match status" value="1"/>
</dbReference>
<dbReference type="EMBL" id="OBEI01000001">
    <property type="protein sequence ID" value="SNZ03097.1"/>
    <property type="molecule type" value="Genomic_DNA"/>
</dbReference>
<evidence type="ECO:0000256" key="3">
    <source>
        <dbReference type="ARBA" id="ARBA00011738"/>
    </source>
</evidence>
<dbReference type="FunFam" id="2.40.50.140:FF:000042">
    <property type="entry name" value="Methionine--tRNA ligase"/>
    <property type="match status" value="1"/>
</dbReference>
<proteinExistence type="inferred from homology"/>
<dbReference type="NCBIfam" id="TIGR00399">
    <property type="entry name" value="metG_C_term"/>
    <property type="match status" value="1"/>
</dbReference>
<keyword evidence="6 13" id="KW-0436">Ligase</keyword>
<organism evidence="15 16">
    <name type="scientific">Persephonella hydrogeniphila</name>
    <dbReference type="NCBI Taxonomy" id="198703"/>
    <lineage>
        <taxon>Bacteria</taxon>
        <taxon>Pseudomonadati</taxon>
        <taxon>Aquificota</taxon>
        <taxon>Aquificia</taxon>
        <taxon>Aquificales</taxon>
        <taxon>Hydrogenothermaceae</taxon>
        <taxon>Persephonella</taxon>
    </lineage>
</organism>
<dbReference type="Pfam" id="PF01588">
    <property type="entry name" value="tRNA_bind"/>
    <property type="match status" value="1"/>
</dbReference>
<feature type="short sequence motif" description="'KMSKS' region" evidence="13">
    <location>
        <begin position="301"/>
        <end position="305"/>
    </location>
</feature>
<feature type="binding site" evidence="13">
    <location>
        <position position="128"/>
    </location>
    <ligand>
        <name>Zn(2+)</name>
        <dbReference type="ChEBI" id="CHEBI:29105"/>
    </ligand>
</feature>
<dbReference type="CDD" id="cd07957">
    <property type="entry name" value="Anticodon_Ia_Met"/>
    <property type="match status" value="1"/>
</dbReference>
<keyword evidence="5 13" id="KW-0820">tRNA-binding</keyword>
<comment type="similarity">
    <text evidence="13">Belongs to the class-I aminoacyl-tRNA synthetase family. MetG type 2A subfamily.</text>
</comment>
<comment type="subunit">
    <text evidence="3 13">Homodimer.</text>
</comment>
<feature type="binding site" evidence="13">
    <location>
        <position position="147"/>
    </location>
    <ligand>
        <name>Zn(2+)</name>
        <dbReference type="ChEBI" id="CHEBI:29105"/>
    </ligand>
</feature>
<evidence type="ECO:0000256" key="5">
    <source>
        <dbReference type="ARBA" id="ARBA00022555"/>
    </source>
</evidence>
<keyword evidence="13" id="KW-0479">Metal-binding</keyword>
<evidence type="ECO:0000256" key="9">
    <source>
        <dbReference type="ARBA" id="ARBA00022884"/>
    </source>
</evidence>
<comment type="function">
    <text evidence="1 13">Is required not only for elongation of protein synthesis but also for the initiation of all mRNA translation through initiator tRNA(fMet) aminoacylation.</text>
</comment>
<keyword evidence="11 13" id="KW-0030">Aminoacyl-tRNA synthetase</keyword>
<keyword evidence="16" id="KW-1185">Reference proteome</keyword>
<comment type="subcellular location">
    <subcellularLocation>
        <location evidence="2 13">Cytoplasm</location>
    </subcellularLocation>
</comment>
<dbReference type="HAMAP" id="MF_01228">
    <property type="entry name" value="Met_tRNA_synth_type2"/>
    <property type="match status" value="1"/>
</dbReference>
<keyword evidence="10 13" id="KW-0648">Protein biosynthesis</keyword>
<dbReference type="InterPro" id="IPR014758">
    <property type="entry name" value="Met-tRNA_synth"/>
</dbReference>
<dbReference type="Pfam" id="PF09334">
    <property type="entry name" value="tRNA-synt_1g"/>
    <property type="match status" value="1"/>
</dbReference>
<dbReference type="Proteomes" id="UP000219036">
    <property type="component" value="Unassembled WGS sequence"/>
</dbReference>
<accession>A0A285N2R8</accession>
<keyword evidence="8 13" id="KW-0067">ATP-binding</keyword>
<name>A0A285N2R8_9AQUI</name>
<evidence type="ECO:0000256" key="6">
    <source>
        <dbReference type="ARBA" id="ARBA00022598"/>
    </source>
</evidence>
<dbReference type="Gene3D" id="2.170.220.10">
    <property type="match status" value="1"/>
</dbReference>
<sequence length="630" mass="73406">MEREKFYVTTPIYYVNDVPHLGHAYTTIAADVLARYSRQKGIKTFFLTGTDEHGLKIQKSAEEKGMTPKELADKTHIKFKELWEVLNISYDRFIRTTDPDHIKAVQYIFQKCYDNGDIYLSEYESWYCVGCEEFKTETEIKEFGYKCPVHQKPCEKIKEESYFFRLSKYQDLLLQIYEENPDFIQPEYRRNEVISFVKQGLKDLSVSRPKSRVKWGIPVPFDPEHTIYVWFDALTNYISALGYPDTESELFKTFWPADVHIVGKDILRFHAVYWPAFLISAGIEIPKKVFAHGWWTVEGHKMSKTLGNVVDPFEAVKEYGVDELRYFLMREVPFGLDGDFSKKAVIGRINSDLANDLGNLFSRTLSMINKFSKGIVLCGDTYTDLEKEYKEIYMYTLENFDKYIYRLEFNRALETVWEFIDFLNKYIVKTEPWALNKEKNPYLNTVLYTVSDGLLLIVYLLSPFMPSKMEIALEYLGLERIPENLQPFCFPPETKVKKKIKPLFPRIELKEEEKLEQKTEEKEGIVTIEDFSKLKFRVGQVIEAEKVPKAEKLLKLTVDLGDEKRTIVSGIAQYYKPEELVGKKIIVFTNLKPRKIFGIESKGMVLAAKDENSLRLLTVDGDISVGAYVS</sequence>
<dbReference type="PANTHER" id="PTHR43326:SF1">
    <property type="entry name" value="METHIONINE--TRNA LIGASE, MITOCHONDRIAL"/>
    <property type="match status" value="1"/>
</dbReference>
<dbReference type="CDD" id="cd02800">
    <property type="entry name" value="tRNA_bind_EcMetRS_like"/>
    <property type="match status" value="1"/>
</dbReference>
<keyword evidence="13" id="KW-0862">Zinc</keyword>
<dbReference type="InterPro" id="IPR015413">
    <property type="entry name" value="Methionyl/Leucyl_tRNA_Synth"/>
</dbReference>
<dbReference type="GO" id="GO:0004825">
    <property type="term" value="F:methionine-tRNA ligase activity"/>
    <property type="evidence" value="ECO:0007669"/>
    <property type="project" value="UniProtKB-UniRule"/>
</dbReference>
<dbReference type="OrthoDB" id="9810191at2"/>
<dbReference type="FunFam" id="2.170.220.10:FF:000001">
    <property type="entry name" value="methionine--tRNA ligase, mitochondrial"/>
    <property type="match status" value="1"/>
</dbReference>
<dbReference type="RefSeq" id="WP_096999487.1">
    <property type="nucleotide sequence ID" value="NZ_OBEI01000001.1"/>
</dbReference>
<comment type="cofactor">
    <cofactor evidence="13">
        <name>Zn(2+)</name>
        <dbReference type="ChEBI" id="CHEBI:29105"/>
    </cofactor>
    <text evidence="13">Binds 1 zinc ion per subunit.</text>
</comment>
<dbReference type="InterPro" id="IPR009080">
    <property type="entry name" value="tRNAsynth_Ia_anticodon-bd"/>
</dbReference>
<evidence type="ECO:0000256" key="2">
    <source>
        <dbReference type="ARBA" id="ARBA00004496"/>
    </source>
</evidence>
<dbReference type="InterPro" id="IPR012340">
    <property type="entry name" value="NA-bd_OB-fold"/>
</dbReference>